<sequence length="250" mass="28434">MLTPYDFQENIQQRAQYIRNRLQAGSPVIGISYENGVLLFTTRRRGRKVFEIYDRLMLSAIGNQADVETLRLAAIDFAHQEGFVRSPDDVTVQRVVGFALSPALKKAFGDPLTTPFVVRALFGELHASPERDLFYILNYDGEFTPAERFAVIAGTTRAEEQAMRFLSETLDGIPTFEKAIPAAMVAWGIAREAAMQEEGEPIAESRARERLREELQEAQIELGILERQTMRENRFRLVPAEQLQGYLRHL</sequence>
<evidence type="ECO:0000313" key="1">
    <source>
        <dbReference type="EMBL" id="BAL57621.1"/>
    </source>
</evidence>
<dbReference type="EMBL" id="AP011780">
    <property type="protein sequence ID" value="BAL57621.1"/>
    <property type="molecule type" value="Genomic_DNA"/>
</dbReference>
<dbReference type="InterPro" id="IPR001353">
    <property type="entry name" value="Proteasome_sua/b"/>
</dbReference>
<accession>H5SN85</accession>
<dbReference type="Pfam" id="PF00227">
    <property type="entry name" value="Proteasome"/>
    <property type="match status" value="1"/>
</dbReference>
<proteinExistence type="predicted"/>
<reference evidence="1" key="1">
    <citation type="journal article" date="2005" name="Environ. Microbiol.">
        <title>Genetic and functional properties of uncultivated thermophilic crenarchaeotes from a subsurface gold mine as revealed by analysis of genome fragments.</title>
        <authorList>
            <person name="Nunoura T."/>
            <person name="Hirayama H."/>
            <person name="Takami H."/>
            <person name="Oida H."/>
            <person name="Nishi S."/>
            <person name="Shimamura S."/>
            <person name="Suzuki Y."/>
            <person name="Inagaki F."/>
            <person name="Takai K."/>
            <person name="Nealson K.H."/>
            <person name="Horikoshi K."/>
        </authorList>
    </citation>
    <scope>NUCLEOTIDE SEQUENCE</scope>
</reference>
<dbReference type="GO" id="GO:0005839">
    <property type="term" value="C:proteasome core complex"/>
    <property type="evidence" value="ECO:0007669"/>
    <property type="project" value="InterPro"/>
</dbReference>
<dbReference type="SUPFAM" id="SSF56235">
    <property type="entry name" value="N-terminal nucleophile aminohydrolases (Ntn hydrolases)"/>
    <property type="match status" value="1"/>
</dbReference>
<keyword evidence="1" id="KW-0647">Proteasome</keyword>
<dbReference type="AlphaFoldDB" id="H5SN85"/>
<dbReference type="CDD" id="cd01901">
    <property type="entry name" value="Ntn_hydrolase"/>
    <property type="match status" value="1"/>
</dbReference>
<reference evidence="1" key="2">
    <citation type="journal article" date="2012" name="PLoS ONE">
        <title>A Deeply Branching Thermophilic Bacterium with an Ancient Acetyl-CoA Pathway Dominates a Subsurface Ecosystem.</title>
        <authorList>
            <person name="Takami H."/>
            <person name="Noguchi H."/>
            <person name="Takaki Y."/>
            <person name="Uchiyama I."/>
            <person name="Toyoda A."/>
            <person name="Nishi S."/>
            <person name="Chee G.-J."/>
            <person name="Arai W."/>
            <person name="Nunoura T."/>
            <person name="Itoh T."/>
            <person name="Hattori M."/>
            <person name="Takai K."/>
        </authorList>
    </citation>
    <scope>NUCLEOTIDE SEQUENCE</scope>
</reference>
<name>H5SN85_9ZZZZ</name>
<dbReference type="InterPro" id="IPR029055">
    <property type="entry name" value="Ntn_hydrolases_N"/>
</dbReference>
<gene>
    <name evidence="1" type="ORF">HGMM_F51E10C33</name>
</gene>
<protein>
    <submittedName>
        <fullName evidence="1">Proteasome alpha subunit</fullName>
    </submittedName>
</protein>
<dbReference type="Gene3D" id="3.60.20.10">
    <property type="entry name" value="Glutamine Phosphoribosylpyrophosphate, subunit 1, domain 1"/>
    <property type="match status" value="1"/>
</dbReference>
<organism evidence="1">
    <name type="scientific">uncultured prokaryote</name>
    <dbReference type="NCBI Taxonomy" id="198431"/>
    <lineage>
        <taxon>unclassified sequences</taxon>
        <taxon>environmental samples</taxon>
    </lineage>
</organism>
<dbReference type="GO" id="GO:0051603">
    <property type="term" value="P:proteolysis involved in protein catabolic process"/>
    <property type="evidence" value="ECO:0007669"/>
    <property type="project" value="InterPro"/>
</dbReference>